<dbReference type="AlphaFoldDB" id="A0A0C2DJB9"/>
<evidence type="ECO:0000259" key="3">
    <source>
        <dbReference type="Pfam" id="PF00266"/>
    </source>
</evidence>
<keyword evidence="2" id="KW-0663">Pyridoxal phosphate</keyword>
<comment type="cofactor">
    <cofactor evidence="1">
        <name>pyridoxal 5'-phosphate</name>
        <dbReference type="ChEBI" id="CHEBI:597326"/>
    </cofactor>
</comment>
<evidence type="ECO:0000313" key="4">
    <source>
        <dbReference type="EMBL" id="KIH70083.1"/>
    </source>
</evidence>
<dbReference type="PIRSF" id="PIRSF005572">
    <property type="entry name" value="NifS"/>
    <property type="match status" value="1"/>
</dbReference>
<sequence>MIYMDNAATTRPYDDVLETYMNVNKMYYANTSSIHQAGREAAKLLEASRRQILDLMGLGGYDCIFTSGATESNNIAIQSVLRHKKPFGRTVLLSELEHPSVINVAEAMKDEGFNVRYIRTLPDGTVDMAHLGELLDDDVVFVTVMAVNNIVGTIQPIREMVRMLKAYPKVHFHVDATQAVGKIRMDYRGVDSLSISAHKFHGVKGIGALIAREAEPLSAIAYGGGHERNIRSGTVNLPGAVSMARALRISDETLDAAEKRVYAYNRKVKEAVSGLHAVQVQPGGVPHIMNLSFTGAKGEVVVNALGTHDIFVSTTSACASKLKKLNETLLAIGCTQPVIEGSIRISFSSQTEEAEVDRLITALHAVHTEIGDVLK</sequence>
<feature type="domain" description="Aminotransferase class V" evidence="3">
    <location>
        <begin position="2"/>
        <end position="359"/>
    </location>
</feature>
<name>A0A0C2DJB9_9STAP</name>
<dbReference type="OrthoDB" id="9808002at2"/>
<organism evidence="4 5">
    <name type="scientific">Salinicoccus roseus</name>
    <dbReference type="NCBI Taxonomy" id="45670"/>
    <lineage>
        <taxon>Bacteria</taxon>
        <taxon>Bacillati</taxon>
        <taxon>Bacillota</taxon>
        <taxon>Bacilli</taxon>
        <taxon>Bacillales</taxon>
        <taxon>Staphylococcaceae</taxon>
        <taxon>Salinicoccus</taxon>
    </lineage>
</organism>
<dbReference type="PANTHER" id="PTHR11601:SF50">
    <property type="entry name" value="CYSTEINE DESULFURASE ISCS 2-RELATED"/>
    <property type="match status" value="1"/>
</dbReference>
<evidence type="ECO:0000256" key="2">
    <source>
        <dbReference type="ARBA" id="ARBA00022898"/>
    </source>
</evidence>
<dbReference type="Pfam" id="PF00266">
    <property type="entry name" value="Aminotran_5"/>
    <property type="match status" value="1"/>
</dbReference>
<dbReference type="InterPro" id="IPR015421">
    <property type="entry name" value="PyrdxlP-dep_Trfase_major"/>
</dbReference>
<dbReference type="InterPro" id="IPR015424">
    <property type="entry name" value="PyrdxlP-dep_Trfase"/>
</dbReference>
<dbReference type="Proteomes" id="UP000031546">
    <property type="component" value="Unassembled WGS sequence"/>
</dbReference>
<dbReference type="InterPro" id="IPR000192">
    <property type="entry name" value="Aminotrans_V_dom"/>
</dbReference>
<evidence type="ECO:0000256" key="1">
    <source>
        <dbReference type="ARBA" id="ARBA00001933"/>
    </source>
</evidence>
<evidence type="ECO:0000313" key="5">
    <source>
        <dbReference type="Proteomes" id="UP000031546"/>
    </source>
</evidence>
<dbReference type="GO" id="GO:0003824">
    <property type="term" value="F:catalytic activity"/>
    <property type="evidence" value="ECO:0007669"/>
    <property type="project" value="UniProtKB-ARBA"/>
</dbReference>
<dbReference type="Gene3D" id="3.90.1150.10">
    <property type="entry name" value="Aspartate Aminotransferase, domain 1"/>
    <property type="match status" value="1"/>
</dbReference>
<dbReference type="PANTHER" id="PTHR11601">
    <property type="entry name" value="CYSTEINE DESULFURYLASE FAMILY MEMBER"/>
    <property type="match status" value="1"/>
</dbReference>
<comment type="caution">
    <text evidence="4">The sequence shown here is derived from an EMBL/GenBank/DDBJ whole genome shotgun (WGS) entry which is preliminary data.</text>
</comment>
<dbReference type="EMBL" id="JXII01000009">
    <property type="protein sequence ID" value="KIH70083.1"/>
    <property type="molecule type" value="Genomic_DNA"/>
</dbReference>
<dbReference type="Gene3D" id="3.40.640.10">
    <property type="entry name" value="Type I PLP-dependent aspartate aminotransferase-like (Major domain)"/>
    <property type="match status" value="1"/>
</dbReference>
<dbReference type="STRING" id="45670.SN16_11365"/>
<dbReference type="Gene3D" id="1.10.260.50">
    <property type="match status" value="1"/>
</dbReference>
<gene>
    <name evidence="4" type="ORF">SN16_11365</name>
</gene>
<dbReference type="InterPro" id="IPR016454">
    <property type="entry name" value="Cysteine_dSase"/>
</dbReference>
<proteinExistence type="predicted"/>
<dbReference type="SUPFAM" id="SSF53383">
    <property type="entry name" value="PLP-dependent transferases"/>
    <property type="match status" value="1"/>
</dbReference>
<protein>
    <recommendedName>
        <fullName evidence="3">Aminotransferase class V domain-containing protein</fullName>
    </recommendedName>
</protein>
<reference evidence="4 5" key="1">
    <citation type="submission" date="2015-01" db="EMBL/GenBank/DDBJ databases">
        <title>Genome sequences of high lactate-tolerant strain Salinicoccus roseus W12 with industrial interest.</title>
        <authorList>
            <person name="Wang H."/>
            <person name="Yu B."/>
        </authorList>
    </citation>
    <scope>NUCLEOTIDE SEQUENCE [LARGE SCALE GENOMIC DNA]</scope>
    <source>
        <strain evidence="4 5">W12</strain>
    </source>
</reference>
<dbReference type="InterPro" id="IPR015422">
    <property type="entry name" value="PyrdxlP-dep_Trfase_small"/>
</dbReference>
<accession>A0A0C2DJB9</accession>